<dbReference type="InterPro" id="IPR012133">
    <property type="entry name" value="Alpha-hydoxy_acid_DH_FMN"/>
</dbReference>
<comment type="caution">
    <text evidence="9">The sequence shown here is derived from an EMBL/GenBank/DDBJ whole genome shotgun (WGS) entry which is preliminary data.</text>
</comment>
<protein>
    <submittedName>
        <fullName evidence="9">Heme/flavin dehydrogenase (Mycofactocin system)</fullName>
    </submittedName>
</protein>
<feature type="binding site" evidence="7">
    <location>
        <position position="163"/>
    </location>
    <ligand>
        <name>FMN</name>
        <dbReference type="ChEBI" id="CHEBI:58210"/>
    </ligand>
</feature>
<dbReference type="NCBIfam" id="TIGR03966">
    <property type="entry name" value="actino_HemFlav"/>
    <property type="match status" value="1"/>
</dbReference>
<dbReference type="InterPro" id="IPR000262">
    <property type="entry name" value="FMN-dep_DH"/>
</dbReference>
<dbReference type="SUPFAM" id="SSF51395">
    <property type="entry name" value="FMN-linked oxidoreductases"/>
    <property type="match status" value="1"/>
</dbReference>
<dbReference type="GO" id="GO:0010181">
    <property type="term" value="F:FMN binding"/>
    <property type="evidence" value="ECO:0007669"/>
    <property type="project" value="InterPro"/>
</dbReference>
<evidence type="ECO:0000256" key="3">
    <source>
        <dbReference type="ARBA" id="ARBA00022643"/>
    </source>
</evidence>
<feature type="binding site" evidence="7">
    <location>
        <position position="287"/>
    </location>
    <ligand>
        <name>FMN</name>
        <dbReference type="ChEBI" id="CHEBI:58210"/>
    </ligand>
</feature>
<evidence type="ECO:0000256" key="5">
    <source>
        <dbReference type="ARBA" id="ARBA00024042"/>
    </source>
</evidence>
<dbReference type="InterPro" id="IPR037396">
    <property type="entry name" value="FMN_HAD"/>
</dbReference>
<sequence length="409" mass="43593">MKLENPWKQNPWFESVAVAQRRARKRLPAPVYGALVAGSERGQTVDDNEAAFRELGFAPHVAGQQAKRSMAATVLGQEVALPVLISPTGVQAVHPDGEVAVARAAAARGTIMGLSNFASKSVEEVTATGAATFFQMYWTGDRDVVVQRMQRAHAAGALGLIATLDWSFSMGRDWGSPEIPEKVDVKTMVRMAPKVVTKPRWLYEFGRSGQLPDLTAPNLAPPGGGAPTFFAAYYEWMTTPPPSWEDVAWMREQWAQISGTPFLLKGVCRVDDALRARDAGVSGLSVSNHGGNNLDGTPAAIRMVKPIADAVGHDLEVVTDGGIRRGSDVVKAVALGARAVMIGRAYLWGLAANGQAGVENVLDVLRGGIDSALMGLGVSSIDELTPDHVLVPANFHRDLGALATDEARP</sequence>
<keyword evidence="3 7" id="KW-0288">FMN</keyword>
<evidence type="ECO:0000259" key="8">
    <source>
        <dbReference type="PROSITE" id="PS51349"/>
    </source>
</evidence>
<reference evidence="9 10" key="1">
    <citation type="submission" date="2020-07" db="EMBL/GenBank/DDBJ databases">
        <title>Sequencing the genomes of 1000 actinobacteria strains.</title>
        <authorList>
            <person name="Klenk H.-P."/>
        </authorList>
    </citation>
    <scope>NUCLEOTIDE SEQUENCE [LARGE SCALE GENOMIC DNA]</scope>
    <source>
        <strain evidence="9 10">DSM 26487</strain>
    </source>
</reference>
<evidence type="ECO:0000256" key="6">
    <source>
        <dbReference type="PIRSR" id="PIRSR000138-1"/>
    </source>
</evidence>
<name>A0A7Z0DK55_9ACTN</name>
<proteinExistence type="inferred from homology"/>
<keyword evidence="10" id="KW-1185">Reference proteome</keyword>
<feature type="binding site" evidence="7">
    <location>
        <begin position="320"/>
        <end position="324"/>
    </location>
    <ligand>
        <name>FMN</name>
        <dbReference type="ChEBI" id="CHEBI:58210"/>
    </ligand>
</feature>
<feature type="binding site" evidence="7">
    <location>
        <position position="289"/>
    </location>
    <ligand>
        <name>glyoxylate</name>
        <dbReference type="ChEBI" id="CHEBI:36655"/>
    </ligand>
</feature>
<feature type="binding site" evidence="7">
    <location>
        <position position="265"/>
    </location>
    <ligand>
        <name>FMN</name>
        <dbReference type="ChEBI" id="CHEBI:58210"/>
    </ligand>
</feature>
<dbReference type="CDD" id="cd02809">
    <property type="entry name" value="alpha_hydroxyacid_oxid_FMN"/>
    <property type="match status" value="1"/>
</dbReference>
<evidence type="ECO:0000256" key="1">
    <source>
        <dbReference type="ARBA" id="ARBA00001917"/>
    </source>
</evidence>
<dbReference type="AlphaFoldDB" id="A0A7Z0DK55"/>
<dbReference type="EMBL" id="JACBZR010000001">
    <property type="protein sequence ID" value="NYI76711.1"/>
    <property type="molecule type" value="Genomic_DNA"/>
</dbReference>
<evidence type="ECO:0000256" key="7">
    <source>
        <dbReference type="PIRSR" id="PIRSR000138-2"/>
    </source>
</evidence>
<dbReference type="Proteomes" id="UP000564496">
    <property type="component" value="Unassembled WGS sequence"/>
</dbReference>
<dbReference type="PIRSF" id="PIRSF000138">
    <property type="entry name" value="Al-hdrx_acd_dh"/>
    <property type="match status" value="1"/>
</dbReference>
<dbReference type="PANTHER" id="PTHR10578:SF107">
    <property type="entry name" value="2-HYDROXYACID OXIDASE 1"/>
    <property type="match status" value="1"/>
</dbReference>
<feature type="binding site" evidence="7">
    <location>
        <position position="137"/>
    </location>
    <ligand>
        <name>glyoxylate</name>
        <dbReference type="ChEBI" id="CHEBI:36655"/>
    </ligand>
</feature>
<dbReference type="InterPro" id="IPR023989">
    <property type="entry name" value="MftD"/>
</dbReference>
<dbReference type="Pfam" id="PF01070">
    <property type="entry name" value="FMN_dh"/>
    <property type="match status" value="1"/>
</dbReference>
<comment type="cofactor">
    <cofactor evidence="1">
        <name>FMN</name>
        <dbReference type="ChEBI" id="CHEBI:58210"/>
    </cofactor>
</comment>
<keyword evidence="2 7" id="KW-0285">Flavoprotein</keyword>
<dbReference type="Gene3D" id="3.20.20.70">
    <property type="entry name" value="Aldolase class I"/>
    <property type="match status" value="1"/>
</dbReference>
<keyword evidence="4" id="KW-0560">Oxidoreductase</keyword>
<evidence type="ECO:0000313" key="10">
    <source>
        <dbReference type="Proteomes" id="UP000564496"/>
    </source>
</evidence>
<feature type="active site" description="Proton acceptor" evidence="6">
    <location>
        <position position="289"/>
    </location>
</feature>
<feature type="binding site" evidence="7">
    <location>
        <begin position="87"/>
        <end position="89"/>
    </location>
    <ligand>
        <name>FMN</name>
        <dbReference type="ChEBI" id="CHEBI:58210"/>
    </ligand>
</feature>
<evidence type="ECO:0000313" key="9">
    <source>
        <dbReference type="EMBL" id="NYI76711.1"/>
    </source>
</evidence>
<comment type="similarity">
    <text evidence="5">Belongs to the FMN-dependent alpha-hydroxy acid dehydrogenase family.</text>
</comment>
<accession>A0A7Z0DK55</accession>
<feature type="binding site" evidence="7">
    <location>
        <begin position="343"/>
        <end position="344"/>
    </location>
    <ligand>
        <name>FMN</name>
        <dbReference type="ChEBI" id="CHEBI:58210"/>
    </ligand>
</feature>
<feature type="binding site" evidence="7">
    <location>
        <position position="172"/>
    </location>
    <ligand>
        <name>glyoxylate</name>
        <dbReference type="ChEBI" id="CHEBI:36655"/>
    </ligand>
</feature>
<dbReference type="InterPro" id="IPR013785">
    <property type="entry name" value="Aldolase_TIM"/>
</dbReference>
<feature type="domain" description="FMN hydroxy acid dehydrogenase" evidence="8">
    <location>
        <begin position="8"/>
        <end position="394"/>
    </location>
</feature>
<organism evidence="9 10">
    <name type="scientific">Nocardioides panzhihuensis</name>
    <dbReference type="NCBI Taxonomy" id="860243"/>
    <lineage>
        <taxon>Bacteria</taxon>
        <taxon>Bacillati</taxon>
        <taxon>Actinomycetota</taxon>
        <taxon>Actinomycetes</taxon>
        <taxon>Propionibacteriales</taxon>
        <taxon>Nocardioidaceae</taxon>
        <taxon>Nocardioides</taxon>
    </lineage>
</organism>
<dbReference type="RefSeq" id="WP_179657328.1">
    <property type="nucleotide sequence ID" value="NZ_JACBZR010000001.1"/>
</dbReference>
<evidence type="ECO:0000256" key="2">
    <source>
        <dbReference type="ARBA" id="ARBA00022630"/>
    </source>
</evidence>
<evidence type="ECO:0000256" key="4">
    <source>
        <dbReference type="ARBA" id="ARBA00023002"/>
    </source>
</evidence>
<feature type="binding site" evidence="7">
    <location>
        <position position="115"/>
    </location>
    <ligand>
        <name>FMN</name>
        <dbReference type="ChEBI" id="CHEBI:58210"/>
    </ligand>
</feature>
<dbReference type="PANTHER" id="PTHR10578">
    <property type="entry name" value="S -2-HYDROXY-ACID OXIDASE-RELATED"/>
    <property type="match status" value="1"/>
</dbReference>
<dbReference type="GO" id="GO:0016491">
    <property type="term" value="F:oxidoreductase activity"/>
    <property type="evidence" value="ECO:0007669"/>
    <property type="project" value="UniProtKB-KW"/>
</dbReference>
<dbReference type="PROSITE" id="PS51349">
    <property type="entry name" value="FMN_HYDROXY_ACID_DH_2"/>
    <property type="match status" value="1"/>
</dbReference>
<feature type="binding site" evidence="7">
    <location>
        <position position="135"/>
    </location>
    <ligand>
        <name>FMN</name>
        <dbReference type="ChEBI" id="CHEBI:58210"/>
    </ligand>
</feature>
<gene>
    <name evidence="9" type="ORF">BJ988_001359</name>
</gene>